<evidence type="ECO:0000259" key="10">
    <source>
        <dbReference type="PROSITE" id="PS51184"/>
    </source>
</evidence>
<evidence type="ECO:0000256" key="3">
    <source>
        <dbReference type="ARBA" id="ARBA00006801"/>
    </source>
</evidence>
<dbReference type="SUPFAM" id="SSF51197">
    <property type="entry name" value="Clavaminate synthase-like"/>
    <property type="match status" value="1"/>
</dbReference>
<dbReference type="AlphaFoldDB" id="A0A176VN48"/>
<comment type="cofactor">
    <cofactor evidence="1">
        <name>Fe(2+)</name>
        <dbReference type="ChEBI" id="CHEBI:29033"/>
    </cofactor>
</comment>
<reference evidence="11" key="1">
    <citation type="submission" date="2016-03" db="EMBL/GenBank/DDBJ databases">
        <title>Mechanisms controlling the formation of the plant cell surface in tip-growing cells are functionally conserved among land plants.</title>
        <authorList>
            <person name="Honkanen S."/>
            <person name="Jones V.A."/>
            <person name="Morieri G."/>
            <person name="Champion C."/>
            <person name="Hetherington A.J."/>
            <person name="Kelly S."/>
            <person name="Saint-Marcoux D."/>
            <person name="Proust H."/>
            <person name="Prescott H."/>
            <person name="Dolan L."/>
        </authorList>
    </citation>
    <scope>NUCLEOTIDE SEQUENCE [LARGE SCALE GENOMIC DNA]</scope>
    <source>
        <tissue evidence="11">Whole gametophyte</tissue>
    </source>
</reference>
<evidence type="ECO:0000256" key="2">
    <source>
        <dbReference type="ARBA" id="ARBA00004123"/>
    </source>
</evidence>
<dbReference type="PANTHER" id="PTHR12461">
    <property type="entry name" value="HYPOXIA-INDUCIBLE FACTOR 1 ALPHA INHIBITOR-RELATED"/>
    <property type="match status" value="1"/>
</dbReference>
<evidence type="ECO:0000313" key="11">
    <source>
        <dbReference type="EMBL" id="OAE22369.1"/>
    </source>
</evidence>
<accession>A0A176VN48</accession>
<dbReference type="InterPro" id="IPR056520">
    <property type="entry name" value="ARM_KDM8_N"/>
</dbReference>
<protein>
    <recommendedName>
        <fullName evidence="10">JmjC domain-containing protein</fullName>
    </recommendedName>
</protein>
<dbReference type="Gene3D" id="2.60.120.650">
    <property type="entry name" value="Cupin"/>
    <property type="match status" value="1"/>
</dbReference>
<dbReference type="Proteomes" id="UP000077202">
    <property type="component" value="Unassembled WGS sequence"/>
</dbReference>
<evidence type="ECO:0000313" key="12">
    <source>
        <dbReference type="Proteomes" id="UP000077202"/>
    </source>
</evidence>
<keyword evidence="7" id="KW-0408">Iron</keyword>
<dbReference type="PROSITE" id="PS51184">
    <property type="entry name" value="JMJC"/>
    <property type="match status" value="1"/>
</dbReference>
<dbReference type="GO" id="GO:0051213">
    <property type="term" value="F:dioxygenase activity"/>
    <property type="evidence" value="ECO:0007669"/>
    <property type="project" value="UniProtKB-KW"/>
</dbReference>
<evidence type="ECO:0000256" key="9">
    <source>
        <dbReference type="SAM" id="MobiDB-lite"/>
    </source>
</evidence>
<evidence type="ECO:0000256" key="4">
    <source>
        <dbReference type="ARBA" id="ARBA00022723"/>
    </source>
</evidence>
<keyword evidence="12" id="KW-1185">Reference proteome</keyword>
<evidence type="ECO:0000256" key="6">
    <source>
        <dbReference type="ARBA" id="ARBA00023002"/>
    </source>
</evidence>
<dbReference type="Pfam" id="PF13621">
    <property type="entry name" value="Cupin_8"/>
    <property type="match status" value="1"/>
</dbReference>
<gene>
    <name evidence="11" type="ORF">AXG93_2318s1160</name>
</gene>
<dbReference type="EMBL" id="LVLJ01003211">
    <property type="protein sequence ID" value="OAE22369.1"/>
    <property type="molecule type" value="Genomic_DNA"/>
</dbReference>
<dbReference type="PANTHER" id="PTHR12461:SF105">
    <property type="entry name" value="HYPOXIA-INDUCIBLE FACTOR 1-ALPHA INHIBITOR"/>
    <property type="match status" value="1"/>
</dbReference>
<proteinExistence type="inferred from homology"/>
<keyword evidence="8" id="KW-0539">Nucleus</keyword>
<name>A0A176VN48_MARPO</name>
<dbReference type="Pfam" id="PF24472">
    <property type="entry name" value="ARM_KDM8_N"/>
    <property type="match status" value="1"/>
</dbReference>
<keyword evidence="6" id="KW-0560">Oxidoreductase</keyword>
<feature type="domain" description="JmjC" evidence="10">
    <location>
        <begin position="281"/>
        <end position="431"/>
    </location>
</feature>
<evidence type="ECO:0000256" key="1">
    <source>
        <dbReference type="ARBA" id="ARBA00001954"/>
    </source>
</evidence>
<organism evidence="11 12">
    <name type="scientific">Marchantia polymorpha subsp. ruderalis</name>
    <dbReference type="NCBI Taxonomy" id="1480154"/>
    <lineage>
        <taxon>Eukaryota</taxon>
        <taxon>Viridiplantae</taxon>
        <taxon>Streptophyta</taxon>
        <taxon>Embryophyta</taxon>
        <taxon>Marchantiophyta</taxon>
        <taxon>Marchantiopsida</taxon>
        <taxon>Marchantiidae</taxon>
        <taxon>Marchantiales</taxon>
        <taxon>Marchantiaceae</taxon>
        <taxon>Marchantia</taxon>
    </lineage>
</organism>
<feature type="region of interest" description="Disordered" evidence="9">
    <location>
        <begin position="112"/>
        <end position="139"/>
    </location>
</feature>
<comment type="caution">
    <text evidence="11">The sequence shown here is derived from an EMBL/GenBank/DDBJ whole genome shotgun (WGS) entry which is preliminary data.</text>
</comment>
<comment type="similarity">
    <text evidence="3">Belongs to the JARID1 histone demethylase family.</text>
</comment>
<evidence type="ECO:0000256" key="5">
    <source>
        <dbReference type="ARBA" id="ARBA00022964"/>
    </source>
</evidence>
<keyword evidence="5" id="KW-0223">Dioxygenase</keyword>
<dbReference type="GO" id="GO:0046872">
    <property type="term" value="F:metal ion binding"/>
    <property type="evidence" value="ECO:0007669"/>
    <property type="project" value="UniProtKB-KW"/>
</dbReference>
<dbReference type="GO" id="GO:0005634">
    <property type="term" value="C:nucleus"/>
    <property type="evidence" value="ECO:0007669"/>
    <property type="project" value="UniProtKB-SubCell"/>
</dbReference>
<keyword evidence="4" id="KW-0479">Metal-binding</keyword>
<dbReference type="InterPro" id="IPR003347">
    <property type="entry name" value="JmjC_dom"/>
</dbReference>
<sequence>MGDLRPIIDELLEALRKQGGFGYVALTALAESGDRTAAGEIYEMAWEQLHSGPWSEVHSAWRDAFSLACLLLSNCIERDEGDLEQCLKYLDMGLIMGGLVFRAHLESAISRAQKAREDDEEDDSQTGNGGTGDESEQNYRNRSFAESLKKLPSGSLSQARIRATCLPSLETFAREFFLPGEPVVIKRAMLDWPALTKWKNLEYLRRIAGSRTVPVEIGEHYLAPGWKQELMTIGDLINRCTSSELSSTNRPYLAQHSLFDQASHCFLFSVCVAHVHVCGGYSIPELRKDIIVPDYCALGGGDMKSVNAWFGPANTVTPLHHDPHHNLFAQVVGQKYVRLYSPAHSSHLYPFAESMLMNSSQVDLDGPDLLNFPEFEKASGMEYILEEGDMLYIPPKWWHYVKSLSPSFSVSFWWAVTSSVSSDTESYDADDRP</sequence>
<comment type="subcellular location">
    <subcellularLocation>
        <location evidence="2">Nucleus</location>
    </subcellularLocation>
</comment>
<dbReference type="InterPro" id="IPR041667">
    <property type="entry name" value="Cupin_8"/>
</dbReference>
<evidence type="ECO:0000256" key="7">
    <source>
        <dbReference type="ARBA" id="ARBA00023004"/>
    </source>
</evidence>
<evidence type="ECO:0000256" key="8">
    <source>
        <dbReference type="ARBA" id="ARBA00023242"/>
    </source>
</evidence>
<dbReference type="SMART" id="SM00558">
    <property type="entry name" value="JmjC"/>
    <property type="match status" value="1"/>
</dbReference>